<dbReference type="CDD" id="cd06193">
    <property type="entry name" value="siderophore_interacting"/>
    <property type="match status" value="1"/>
</dbReference>
<name>A0ABX7N7R5_9BACT</name>
<feature type="domain" description="FAD-binding FR-type" evidence="2">
    <location>
        <begin position="15"/>
        <end position="114"/>
    </location>
</feature>
<dbReference type="InterPro" id="IPR039374">
    <property type="entry name" value="SIP_fam"/>
</dbReference>
<evidence type="ECO:0000313" key="4">
    <source>
        <dbReference type="Proteomes" id="UP000663090"/>
    </source>
</evidence>
<dbReference type="InterPro" id="IPR017927">
    <property type="entry name" value="FAD-bd_FR_type"/>
</dbReference>
<comment type="similarity">
    <text evidence="1">Belongs to the SIP oxidoreductase family.</text>
</comment>
<dbReference type="Gene3D" id="3.40.50.80">
    <property type="entry name" value="Nucleotide-binding domain of ferredoxin-NADP reductase (FNR) module"/>
    <property type="match status" value="1"/>
</dbReference>
<dbReference type="PANTHER" id="PTHR30157">
    <property type="entry name" value="FERRIC REDUCTASE, NADPH-DEPENDENT"/>
    <property type="match status" value="1"/>
</dbReference>
<dbReference type="Pfam" id="PF04954">
    <property type="entry name" value="SIP"/>
    <property type="match status" value="1"/>
</dbReference>
<dbReference type="PANTHER" id="PTHR30157:SF0">
    <property type="entry name" value="NADPH-DEPENDENT FERRIC-CHELATE REDUCTASE"/>
    <property type="match status" value="1"/>
</dbReference>
<evidence type="ECO:0000256" key="1">
    <source>
        <dbReference type="ARBA" id="ARBA00035644"/>
    </source>
</evidence>
<dbReference type="SUPFAM" id="SSF63380">
    <property type="entry name" value="Riboflavin synthase domain-like"/>
    <property type="match status" value="1"/>
</dbReference>
<evidence type="ECO:0000313" key="3">
    <source>
        <dbReference type="EMBL" id="QSQ14787.1"/>
    </source>
</evidence>
<dbReference type="Pfam" id="PF08021">
    <property type="entry name" value="FAD_binding_9"/>
    <property type="match status" value="1"/>
</dbReference>
<sequence>MASGKAILGGLVGRFLFREARVGRVRELSPHFRWMEVGGEDLRDVEWSPGDKVQVFLPGVGMRTYTPLVWDPMLGSTQFLVYLHGSSPGAQWGRAIKLGDRCQLFGPRDSLALDALEGPVVLFGDETSFAVAHTLKSAKVPSTDISRVFEVSSAHESLSVLSSLDMAGASIVERLPGDAHLAEVESKLRAALQQHGRANLVMTGRAQSIQALRARLRTSPIPFATQKVKAYWSEGKAGLD</sequence>
<protein>
    <submittedName>
        <fullName evidence="3">Siderophore-interacting protein</fullName>
    </submittedName>
</protein>
<dbReference type="RefSeq" id="WP_206716544.1">
    <property type="nucleotide sequence ID" value="NZ_CP071091.1"/>
</dbReference>
<evidence type="ECO:0000259" key="2">
    <source>
        <dbReference type="PROSITE" id="PS51384"/>
    </source>
</evidence>
<dbReference type="Proteomes" id="UP000663090">
    <property type="component" value="Chromosome"/>
</dbReference>
<dbReference type="InterPro" id="IPR007037">
    <property type="entry name" value="SIP_rossman_dom"/>
</dbReference>
<dbReference type="EMBL" id="CP071091">
    <property type="protein sequence ID" value="QSQ14787.1"/>
    <property type="molecule type" value="Genomic_DNA"/>
</dbReference>
<dbReference type="Gene3D" id="2.40.30.10">
    <property type="entry name" value="Translation factors"/>
    <property type="match status" value="1"/>
</dbReference>
<reference evidence="3 4" key="1">
    <citation type="submission" date="2021-02" db="EMBL/GenBank/DDBJ databases">
        <title>De Novo genome assembly of isolated myxobacteria.</title>
        <authorList>
            <person name="Stevens D.C."/>
        </authorList>
    </citation>
    <scope>NUCLEOTIDE SEQUENCE [LARGE SCALE GENOMIC DNA]</scope>
    <source>
        <strain evidence="3 4">SCHIC003</strain>
    </source>
</reference>
<keyword evidence="4" id="KW-1185">Reference proteome</keyword>
<gene>
    <name evidence="3" type="ORF">JY572_01470</name>
</gene>
<dbReference type="InterPro" id="IPR039261">
    <property type="entry name" value="FNR_nucleotide-bd"/>
</dbReference>
<organism evidence="3 4">
    <name type="scientific">Myxococcus landrumensis</name>
    <dbReference type="NCBI Taxonomy" id="2813577"/>
    <lineage>
        <taxon>Bacteria</taxon>
        <taxon>Pseudomonadati</taxon>
        <taxon>Myxococcota</taxon>
        <taxon>Myxococcia</taxon>
        <taxon>Myxococcales</taxon>
        <taxon>Cystobacterineae</taxon>
        <taxon>Myxococcaceae</taxon>
        <taxon>Myxococcus</taxon>
    </lineage>
</organism>
<dbReference type="InterPro" id="IPR017938">
    <property type="entry name" value="Riboflavin_synthase-like_b-brl"/>
</dbReference>
<accession>A0ABX7N7R5</accession>
<proteinExistence type="inferred from homology"/>
<dbReference type="InterPro" id="IPR013113">
    <property type="entry name" value="SIP_FAD-bd"/>
</dbReference>
<dbReference type="PROSITE" id="PS51384">
    <property type="entry name" value="FAD_FR"/>
    <property type="match status" value="1"/>
</dbReference>